<dbReference type="InParanoid" id="A0A0D0A500"/>
<dbReference type="HOGENOM" id="CLU_1760002_0_0_1"/>
<accession>A0A0D0A500</accession>
<evidence type="ECO:0000313" key="1">
    <source>
        <dbReference type="EMBL" id="KIK45185.1"/>
    </source>
</evidence>
<dbReference type="EMBL" id="KN835177">
    <property type="protein sequence ID" value="KIK45185.1"/>
    <property type="molecule type" value="Genomic_DNA"/>
</dbReference>
<keyword evidence="2" id="KW-1185">Reference proteome</keyword>
<sequence length="148" mass="16454">MTALTTDDRSQDTIRTMLGGRFKFGIDLPRHYRESVEVTITRHRDLQALVVEQSCDVSILKWFEKSSNVNTYWSDSLSSFLGWCRLPSLSEVGMRKPLSSLRDSGNVGASIDIVHHTPTPGPSFFRGSSPSAAGLYHISSYTDQKLSG</sequence>
<organism evidence="1 2">
    <name type="scientific">Suillus luteus UH-Slu-Lm8-n1</name>
    <dbReference type="NCBI Taxonomy" id="930992"/>
    <lineage>
        <taxon>Eukaryota</taxon>
        <taxon>Fungi</taxon>
        <taxon>Dikarya</taxon>
        <taxon>Basidiomycota</taxon>
        <taxon>Agaricomycotina</taxon>
        <taxon>Agaricomycetes</taxon>
        <taxon>Agaricomycetidae</taxon>
        <taxon>Boletales</taxon>
        <taxon>Suillineae</taxon>
        <taxon>Suillaceae</taxon>
        <taxon>Suillus</taxon>
    </lineage>
</organism>
<evidence type="ECO:0000313" key="2">
    <source>
        <dbReference type="Proteomes" id="UP000054485"/>
    </source>
</evidence>
<name>A0A0D0A500_9AGAM</name>
<protein>
    <submittedName>
        <fullName evidence="1">Uncharacterized protein</fullName>
    </submittedName>
</protein>
<gene>
    <name evidence="1" type="ORF">CY34DRAFT_560107</name>
</gene>
<reference evidence="2" key="2">
    <citation type="submission" date="2015-01" db="EMBL/GenBank/DDBJ databases">
        <title>Evolutionary Origins and Diversification of the Mycorrhizal Mutualists.</title>
        <authorList>
            <consortium name="DOE Joint Genome Institute"/>
            <consortium name="Mycorrhizal Genomics Consortium"/>
            <person name="Kohler A."/>
            <person name="Kuo A."/>
            <person name="Nagy L.G."/>
            <person name="Floudas D."/>
            <person name="Copeland A."/>
            <person name="Barry K.W."/>
            <person name="Cichocki N."/>
            <person name="Veneault-Fourrey C."/>
            <person name="LaButti K."/>
            <person name="Lindquist E.A."/>
            <person name="Lipzen A."/>
            <person name="Lundell T."/>
            <person name="Morin E."/>
            <person name="Murat C."/>
            <person name="Riley R."/>
            <person name="Ohm R."/>
            <person name="Sun H."/>
            <person name="Tunlid A."/>
            <person name="Henrissat B."/>
            <person name="Grigoriev I.V."/>
            <person name="Hibbett D.S."/>
            <person name="Martin F."/>
        </authorList>
    </citation>
    <scope>NUCLEOTIDE SEQUENCE [LARGE SCALE GENOMIC DNA]</scope>
    <source>
        <strain evidence="2">UH-Slu-Lm8-n1</strain>
    </source>
</reference>
<dbReference type="AlphaFoldDB" id="A0A0D0A500"/>
<dbReference type="Proteomes" id="UP000054485">
    <property type="component" value="Unassembled WGS sequence"/>
</dbReference>
<reference evidence="1 2" key="1">
    <citation type="submission" date="2014-04" db="EMBL/GenBank/DDBJ databases">
        <authorList>
            <consortium name="DOE Joint Genome Institute"/>
            <person name="Kuo A."/>
            <person name="Ruytinx J."/>
            <person name="Rineau F."/>
            <person name="Colpaert J."/>
            <person name="Kohler A."/>
            <person name="Nagy L.G."/>
            <person name="Floudas D."/>
            <person name="Copeland A."/>
            <person name="Barry K.W."/>
            <person name="Cichocki N."/>
            <person name="Veneault-Fourrey C."/>
            <person name="LaButti K."/>
            <person name="Lindquist E.A."/>
            <person name="Lipzen A."/>
            <person name="Lundell T."/>
            <person name="Morin E."/>
            <person name="Murat C."/>
            <person name="Sun H."/>
            <person name="Tunlid A."/>
            <person name="Henrissat B."/>
            <person name="Grigoriev I.V."/>
            <person name="Hibbett D.S."/>
            <person name="Martin F."/>
            <person name="Nordberg H.P."/>
            <person name="Cantor M.N."/>
            <person name="Hua S.X."/>
        </authorList>
    </citation>
    <scope>NUCLEOTIDE SEQUENCE [LARGE SCALE GENOMIC DNA]</scope>
    <source>
        <strain evidence="1 2">UH-Slu-Lm8-n1</strain>
    </source>
</reference>
<proteinExistence type="predicted"/>